<evidence type="ECO:0000256" key="1">
    <source>
        <dbReference type="SAM" id="MobiDB-lite"/>
    </source>
</evidence>
<reference evidence="2" key="2">
    <citation type="journal article" date="2015" name="Data Brief">
        <title>Shoot transcriptome of the giant reed, Arundo donax.</title>
        <authorList>
            <person name="Barrero R.A."/>
            <person name="Guerrero F.D."/>
            <person name="Moolhuijzen P."/>
            <person name="Goolsby J.A."/>
            <person name="Tidwell J."/>
            <person name="Bellgard S.E."/>
            <person name="Bellgard M.I."/>
        </authorList>
    </citation>
    <scope>NUCLEOTIDE SEQUENCE</scope>
    <source>
        <tissue evidence="2">Shoot tissue taken approximately 20 cm above the soil surface</tissue>
    </source>
</reference>
<sequence length="67" mass="7604">MLCIPQADPRKVSMHFNFCGSKQKHTGYRSGHSQAMHLVDQPWSRQTEGLHAKQKGRMMKGNHDAAN</sequence>
<proteinExistence type="predicted"/>
<organism evidence="2">
    <name type="scientific">Arundo donax</name>
    <name type="common">Giant reed</name>
    <name type="synonym">Donax arundinaceus</name>
    <dbReference type="NCBI Taxonomy" id="35708"/>
    <lineage>
        <taxon>Eukaryota</taxon>
        <taxon>Viridiplantae</taxon>
        <taxon>Streptophyta</taxon>
        <taxon>Embryophyta</taxon>
        <taxon>Tracheophyta</taxon>
        <taxon>Spermatophyta</taxon>
        <taxon>Magnoliopsida</taxon>
        <taxon>Liliopsida</taxon>
        <taxon>Poales</taxon>
        <taxon>Poaceae</taxon>
        <taxon>PACMAD clade</taxon>
        <taxon>Arundinoideae</taxon>
        <taxon>Arundineae</taxon>
        <taxon>Arundo</taxon>
    </lineage>
</organism>
<dbReference type="EMBL" id="GBRH01192610">
    <property type="protein sequence ID" value="JAE05286.1"/>
    <property type="molecule type" value="Transcribed_RNA"/>
</dbReference>
<evidence type="ECO:0000313" key="2">
    <source>
        <dbReference type="EMBL" id="JAE05286.1"/>
    </source>
</evidence>
<protein>
    <submittedName>
        <fullName evidence="2">Uncharacterized protein</fullName>
    </submittedName>
</protein>
<feature type="region of interest" description="Disordered" evidence="1">
    <location>
        <begin position="45"/>
        <end position="67"/>
    </location>
</feature>
<accession>A0A0A9F560</accession>
<reference evidence="2" key="1">
    <citation type="submission" date="2014-09" db="EMBL/GenBank/DDBJ databases">
        <authorList>
            <person name="Magalhaes I.L.F."/>
            <person name="Oliveira U."/>
            <person name="Santos F.R."/>
            <person name="Vidigal T.H.D.A."/>
            <person name="Brescovit A.D."/>
            <person name="Santos A.J."/>
        </authorList>
    </citation>
    <scope>NUCLEOTIDE SEQUENCE</scope>
    <source>
        <tissue evidence="2">Shoot tissue taken approximately 20 cm above the soil surface</tissue>
    </source>
</reference>
<name>A0A0A9F560_ARUDO</name>
<dbReference type="AlphaFoldDB" id="A0A0A9F560"/>